<reference evidence="5" key="1">
    <citation type="submission" date="2020-09" db="EMBL/GenBank/DDBJ databases">
        <title>Genome seq and assembly of Tianweitania sp.</title>
        <authorList>
            <person name="Chhetri G."/>
        </authorList>
    </citation>
    <scope>NUCLEOTIDE SEQUENCE</scope>
    <source>
        <strain evidence="5">Rool2</strain>
    </source>
</reference>
<comment type="caution">
    <text evidence="5">The sequence shown here is derived from an EMBL/GenBank/DDBJ whole genome shotgun (WGS) entry which is preliminary data.</text>
</comment>
<dbReference type="InterPro" id="IPR015168">
    <property type="entry name" value="SsuA/THI5"/>
</dbReference>
<keyword evidence="6" id="KW-1185">Reference proteome</keyword>
<evidence type="ECO:0000256" key="1">
    <source>
        <dbReference type="ARBA" id="ARBA00004418"/>
    </source>
</evidence>
<name>A0A8J6Q0D1_9HYPH</name>
<dbReference type="GO" id="GO:0042597">
    <property type="term" value="C:periplasmic space"/>
    <property type="evidence" value="ECO:0007669"/>
    <property type="project" value="UniProtKB-SubCell"/>
</dbReference>
<organism evidence="5 6">
    <name type="scientific">Oryzicola mucosus</name>
    <dbReference type="NCBI Taxonomy" id="2767425"/>
    <lineage>
        <taxon>Bacteria</taxon>
        <taxon>Pseudomonadati</taxon>
        <taxon>Pseudomonadota</taxon>
        <taxon>Alphaproteobacteria</taxon>
        <taxon>Hyphomicrobiales</taxon>
        <taxon>Phyllobacteriaceae</taxon>
        <taxon>Oryzicola</taxon>
    </lineage>
</organism>
<protein>
    <submittedName>
        <fullName evidence="5">ABC transporter substrate-binding protein</fullName>
    </submittedName>
</protein>
<proteinExistence type="inferred from homology"/>
<evidence type="ECO:0000256" key="3">
    <source>
        <dbReference type="ARBA" id="ARBA00022729"/>
    </source>
</evidence>
<evidence type="ECO:0000313" key="6">
    <source>
        <dbReference type="Proteomes" id="UP000643405"/>
    </source>
</evidence>
<evidence type="ECO:0000313" key="5">
    <source>
        <dbReference type="EMBL" id="MBD0413900.1"/>
    </source>
</evidence>
<dbReference type="SUPFAM" id="SSF53850">
    <property type="entry name" value="Periplasmic binding protein-like II"/>
    <property type="match status" value="1"/>
</dbReference>
<feature type="domain" description="SsuA/THI5-like" evidence="4">
    <location>
        <begin position="37"/>
        <end position="228"/>
    </location>
</feature>
<dbReference type="AlphaFoldDB" id="A0A8J6Q0D1"/>
<evidence type="ECO:0000256" key="2">
    <source>
        <dbReference type="ARBA" id="ARBA00010742"/>
    </source>
</evidence>
<dbReference type="EMBL" id="JACVVX010000001">
    <property type="protein sequence ID" value="MBD0413900.1"/>
    <property type="molecule type" value="Genomic_DNA"/>
</dbReference>
<dbReference type="PANTHER" id="PTHR30024:SF47">
    <property type="entry name" value="TAURINE-BINDING PERIPLASMIC PROTEIN"/>
    <property type="match status" value="1"/>
</dbReference>
<comment type="subcellular location">
    <subcellularLocation>
        <location evidence="1">Periplasm</location>
    </subcellularLocation>
</comment>
<gene>
    <name evidence="5" type="ORF">ICI42_04455</name>
</gene>
<dbReference type="PANTHER" id="PTHR30024">
    <property type="entry name" value="ALIPHATIC SULFONATES-BINDING PROTEIN-RELATED"/>
    <property type="match status" value="1"/>
</dbReference>
<sequence>MGLLTLASQARAADAVFGFSGWAVGYLPTAVAIERLKAMGYDIEVAELGGNSNQLQAAATGDVDITAIAQVMDAMDQGLDSRFFMGANTNEFILVSKADLKDCKSLDGRTVGIQSTGSFVGQLAIQWLAKECPDAKPNLTVIEGSDNRLAALLAGQLDSSVVDLQDWTLLNRQKPGEFTITADFTKVTPILRAAFAARQSFIAENPKLIEDWIRVHLDVYAETYKDPKVLLDKGKELLGEVDPEALPPIIEAFTAAKVWPVDGGISDQAVQQTIDFFNSDGQPFEKIKTPADVIDRGPLDKVLAGK</sequence>
<dbReference type="RefSeq" id="WP_188163296.1">
    <property type="nucleotide sequence ID" value="NZ_JACVVX010000001.1"/>
</dbReference>
<accession>A0A8J6Q0D1</accession>
<comment type="similarity">
    <text evidence="2">Belongs to the bacterial solute-binding protein SsuA/TauA family.</text>
</comment>
<dbReference type="Gene3D" id="3.40.190.10">
    <property type="entry name" value="Periplasmic binding protein-like II"/>
    <property type="match status" value="2"/>
</dbReference>
<evidence type="ECO:0000259" key="4">
    <source>
        <dbReference type="Pfam" id="PF09084"/>
    </source>
</evidence>
<dbReference type="Proteomes" id="UP000643405">
    <property type="component" value="Unassembled WGS sequence"/>
</dbReference>
<keyword evidence="3" id="KW-0732">Signal</keyword>
<dbReference type="Pfam" id="PF09084">
    <property type="entry name" value="NMT1"/>
    <property type="match status" value="1"/>
</dbReference>